<sequence>MKKWGNILQVSFTYVGTVVGAGFATGQEILQFFTRYGGMATLTIGLATALFVWLGIKLMLIASDLGAKSYEDLNNLLFGRRIGNWVSLFTLVTLFGVCTVMLAGAGSVFREQLHLPYQAGLLITLLLAYLLLTKGMDAIMAANSVVVPLMAFFSVLIVWDTWNAPGSFNWIEMESNVSPQRVWFAPLLYAAFNLTMAQGVLVPLGAQIKDRFVLRWGGILGGVWIGGMLLAGHFALAAQMPDIARFEIPMAQIVHRLGPVLQMAFILVIYGEIFTTLLSDVYGLALQMEQRTKVKYNFIVPIILVVAYGVSQIGFKTLLASLYPLFGMLSMAWMVMMIWHRRGPERPT</sequence>
<gene>
    <name evidence="2" type="ORF">PAECIP111802_04851</name>
</gene>
<feature type="transmembrane region" description="Helical" evidence="1">
    <location>
        <begin position="321"/>
        <end position="339"/>
    </location>
</feature>
<accession>A0ABM8VN50</accession>
<dbReference type="EMBL" id="CAJVCE010000015">
    <property type="protein sequence ID" value="CAG7650969.1"/>
    <property type="molecule type" value="Genomic_DNA"/>
</dbReference>
<feature type="transmembrane region" description="Helical" evidence="1">
    <location>
        <begin position="296"/>
        <end position="315"/>
    </location>
</feature>
<reference evidence="2 3" key="1">
    <citation type="submission" date="2021-06" db="EMBL/GenBank/DDBJ databases">
        <authorList>
            <person name="Criscuolo A."/>
        </authorList>
    </citation>
    <scope>NUCLEOTIDE SEQUENCE [LARGE SCALE GENOMIC DNA]</scope>
    <source>
        <strain evidence="3">CIP 111802</strain>
    </source>
</reference>
<feature type="transmembrane region" description="Helical" evidence="1">
    <location>
        <begin position="260"/>
        <end position="284"/>
    </location>
</feature>
<evidence type="ECO:0000256" key="1">
    <source>
        <dbReference type="SAM" id="Phobius"/>
    </source>
</evidence>
<comment type="caution">
    <text evidence="2">The sequence shown here is derived from an EMBL/GenBank/DDBJ whole genome shotgun (WGS) entry which is preliminary data.</text>
</comment>
<evidence type="ECO:0000313" key="2">
    <source>
        <dbReference type="EMBL" id="CAG7650969.1"/>
    </source>
</evidence>
<dbReference type="RefSeq" id="WP_218101114.1">
    <property type="nucleotide sequence ID" value="NZ_CAJVCE010000015.1"/>
</dbReference>
<evidence type="ECO:0008006" key="4">
    <source>
        <dbReference type="Google" id="ProtNLM"/>
    </source>
</evidence>
<keyword evidence="1" id="KW-1133">Transmembrane helix</keyword>
<protein>
    <recommendedName>
        <fullName evidence="4">Membrane protein YkvI</fullName>
    </recommendedName>
</protein>
<feature type="transmembrane region" description="Helical" evidence="1">
    <location>
        <begin position="216"/>
        <end position="240"/>
    </location>
</feature>
<evidence type="ECO:0000313" key="3">
    <source>
        <dbReference type="Proteomes" id="UP000730618"/>
    </source>
</evidence>
<proteinExistence type="predicted"/>
<dbReference type="PANTHER" id="PTHR37814:SF1">
    <property type="entry name" value="MEMBRANE PROTEIN"/>
    <property type="match status" value="1"/>
</dbReference>
<feature type="transmembrane region" description="Helical" evidence="1">
    <location>
        <begin position="12"/>
        <end position="33"/>
    </location>
</feature>
<dbReference type="Proteomes" id="UP000730618">
    <property type="component" value="Unassembled WGS sequence"/>
</dbReference>
<feature type="transmembrane region" description="Helical" evidence="1">
    <location>
        <begin position="39"/>
        <end position="61"/>
    </location>
</feature>
<organism evidence="2 3">
    <name type="scientific">Paenibacillus allorhizosphaerae</name>
    <dbReference type="NCBI Taxonomy" id="2849866"/>
    <lineage>
        <taxon>Bacteria</taxon>
        <taxon>Bacillati</taxon>
        <taxon>Bacillota</taxon>
        <taxon>Bacilli</taxon>
        <taxon>Bacillales</taxon>
        <taxon>Paenibacillaceae</taxon>
        <taxon>Paenibacillus</taxon>
    </lineage>
</organism>
<dbReference type="InterPro" id="IPR038728">
    <property type="entry name" value="YkvI-like"/>
</dbReference>
<name>A0ABM8VN50_9BACL</name>
<feature type="transmembrane region" description="Helical" evidence="1">
    <location>
        <begin position="182"/>
        <end position="204"/>
    </location>
</feature>
<keyword evidence="1" id="KW-0812">Transmembrane</keyword>
<feature type="transmembrane region" description="Helical" evidence="1">
    <location>
        <begin position="82"/>
        <end position="109"/>
    </location>
</feature>
<keyword evidence="1" id="KW-0472">Membrane</keyword>
<dbReference type="PANTHER" id="PTHR37814">
    <property type="entry name" value="CONSERVED MEMBRANE PROTEIN"/>
    <property type="match status" value="1"/>
</dbReference>
<keyword evidence="3" id="KW-1185">Reference proteome</keyword>
<feature type="transmembrane region" description="Helical" evidence="1">
    <location>
        <begin position="139"/>
        <end position="162"/>
    </location>
</feature>
<feature type="transmembrane region" description="Helical" evidence="1">
    <location>
        <begin position="115"/>
        <end position="132"/>
    </location>
</feature>